<dbReference type="EMBL" id="JARJCM010000088">
    <property type="protein sequence ID" value="KAJ7030677.1"/>
    <property type="molecule type" value="Genomic_DNA"/>
</dbReference>
<organism evidence="3 4">
    <name type="scientific">Mycena alexandri</name>
    <dbReference type="NCBI Taxonomy" id="1745969"/>
    <lineage>
        <taxon>Eukaryota</taxon>
        <taxon>Fungi</taxon>
        <taxon>Dikarya</taxon>
        <taxon>Basidiomycota</taxon>
        <taxon>Agaricomycotina</taxon>
        <taxon>Agaricomycetes</taxon>
        <taxon>Agaricomycetidae</taxon>
        <taxon>Agaricales</taxon>
        <taxon>Marasmiineae</taxon>
        <taxon>Mycenaceae</taxon>
        <taxon>Mycena</taxon>
    </lineage>
</organism>
<keyword evidence="1" id="KW-0732">Signal</keyword>
<evidence type="ECO:0000259" key="2">
    <source>
        <dbReference type="Pfam" id="PF10544"/>
    </source>
</evidence>
<protein>
    <recommendedName>
        <fullName evidence="2">Bacteriophage T5 Orf172 DNA-binding domain-containing protein</fullName>
    </recommendedName>
</protein>
<accession>A0AAD6SNW4</accession>
<proteinExistence type="predicted"/>
<dbReference type="AlphaFoldDB" id="A0AAD6SNW4"/>
<keyword evidence="4" id="KW-1185">Reference proteome</keyword>
<reference evidence="3" key="1">
    <citation type="submission" date="2023-03" db="EMBL/GenBank/DDBJ databases">
        <title>Massive genome expansion in bonnet fungi (Mycena s.s.) driven by repeated elements and novel gene families across ecological guilds.</title>
        <authorList>
            <consortium name="Lawrence Berkeley National Laboratory"/>
            <person name="Harder C.B."/>
            <person name="Miyauchi S."/>
            <person name="Viragh M."/>
            <person name="Kuo A."/>
            <person name="Thoen E."/>
            <person name="Andreopoulos B."/>
            <person name="Lu D."/>
            <person name="Skrede I."/>
            <person name="Drula E."/>
            <person name="Henrissat B."/>
            <person name="Morin E."/>
            <person name="Kohler A."/>
            <person name="Barry K."/>
            <person name="LaButti K."/>
            <person name="Morin E."/>
            <person name="Salamov A."/>
            <person name="Lipzen A."/>
            <person name="Mereny Z."/>
            <person name="Hegedus B."/>
            <person name="Baldrian P."/>
            <person name="Stursova M."/>
            <person name="Weitz H."/>
            <person name="Taylor A."/>
            <person name="Grigoriev I.V."/>
            <person name="Nagy L.G."/>
            <person name="Martin F."/>
            <person name="Kauserud H."/>
        </authorList>
    </citation>
    <scope>NUCLEOTIDE SEQUENCE</scope>
    <source>
        <strain evidence="3">CBHHK200</strain>
    </source>
</reference>
<comment type="caution">
    <text evidence="3">The sequence shown here is derived from an EMBL/GenBank/DDBJ whole genome shotgun (WGS) entry which is preliminary data.</text>
</comment>
<evidence type="ECO:0000313" key="4">
    <source>
        <dbReference type="Proteomes" id="UP001218188"/>
    </source>
</evidence>
<dbReference type="InterPro" id="IPR018306">
    <property type="entry name" value="Phage_T5_Orf172_DNA-bd"/>
</dbReference>
<name>A0AAD6SNW4_9AGAR</name>
<evidence type="ECO:0000256" key="1">
    <source>
        <dbReference type="SAM" id="SignalP"/>
    </source>
</evidence>
<gene>
    <name evidence="3" type="ORF">C8F04DRAFT_1186530</name>
</gene>
<dbReference type="Proteomes" id="UP001218188">
    <property type="component" value="Unassembled WGS sequence"/>
</dbReference>
<feature type="chain" id="PRO_5042173263" description="Bacteriophage T5 Orf172 DNA-binding domain-containing protein" evidence="1">
    <location>
        <begin position="17"/>
        <end position="512"/>
    </location>
</feature>
<feature type="signal peptide" evidence="1">
    <location>
        <begin position="1"/>
        <end position="16"/>
    </location>
</feature>
<sequence length="512" mass="58222">MLVLVAVAAAALLVAALIDHLFYAPPLSPLQWCEYYGAACGLRALYLFTPPSLKQINNLHPLARIAALAGFPNIFAREGPGFLYVLGLVDDWILGDWHAHRIGDKEFLAHFRFKIGVAVDVPRRQRGYRKCDVLQSHFWLWSFRVRNRMVAERLCHVLLDIEDTGRADFQCLAPRCNVRHQEFWWLQRHGGFLKVYERVRAALTLLGEREERTRGSDRINYGTQQLEQSVHRVSDRAFYSNVLNFNLAQIHEDGREVQMLREWRRECGLQSVQKNTDRLRRATIVNHWAMSTSSVLGRIPPGNLDDGGDVAVASRVAGLHARIPFSHTPVTSPAIPPSAFPPFTMPNNRTPIRPPHTSLLRNLRTRLFSTSNDVARWAVAPTKINTTRRTHRYPLIEAQFNDAARQPYIHDIPVVLIHGAKTTVLRIYLQRGKALPQNGCNNTIVGNIVMLRVAAGDNTYQTVVNMRVTDGKIADYVFKECLTRIAKFQGPARKRLPKKLVLRRPRAFPGKP</sequence>
<feature type="domain" description="Bacteriophage T5 Orf172 DNA-binding" evidence="2">
    <location>
        <begin position="111"/>
        <end position="187"/>
    </location>
</feature>
<dbReference type="Pfam" id="PF10544">
    <property type="entry name" value="T5orf172"/>
    <property type="match status" value="1"/>
</dbReference>
<evidence type="ECO:0000313" key="3">
    <source>
        <dbReference type="EMBL" id="KAJ7030677.1"/>
    </source>
</evidence>